<dbReference type="RefSeq" id="WP_168051621.1">
    <property type="nucleotide sequence ID" value="NZ_JAAOZT010000001.1"/>
</dbReference>
<dbReference type="EMBL" id="JACHHQ010000004">
    <property type="protein sequence ID" value="MBB5200322.1"/>
    <property type="molecule type" value="Genomic_DNA"/>
</dbReference>
<dbReference type="InterPro" id="IPR014001">
    <property type="entry name" value="Helicase_ATP-bd"/>
</dbReference>
<gene>
    <name evidence="7" type="ORF">HNR39_002157</name>
</gene>
<dbReference type="AlphaFoldDB" id="A0A840RT35"/>
<organism evidence="7 8">
    <name type="scientific">Glaciimonas immobilis</name>
    <dbReference type="NCBI Taxonomy" id="728004"/>
    <lineage>
        <taxon>Bacteria</taxon>
        <taxon>Pseudomonadati</taxon>
        <taxon>Pseudomonadota</taxon>
        <taxon>Betaproteobacteria</taxon>
        <taxon>Burkholderiales</taxon>
        <taxon>Oxalobacteraceae</taxon>
        <taxon>Glaciimonas</taxon>
    </lineage>
</organism>
<dbReference type="InterPro" id="IPR049730">
    <property type="entry name" value="SNF2/RAD54-like_C"/>
</dbReference>
<dbReference type="InterPro" id="IPR001650">
    <property type="entry name" value="Helicase_C-like"/>
</dbReference>
<evidence type="ECO:0000313" key="7">
    <source>
        <dbReference type="EMBL" id="MBB5200322.1"/>
    </source>
</evidence>
<accession>A0A840RT35</accession>
<keyword evidence="2" id="KW-0862">Zinc</keyword>
<proteinExistence type="predicted"/>
<feature type="region of interest" description="Disordered" evidence="3">
    <location>
        <begin position="283"/>
        <end position="308"/>
    </location>
</feature>
<keyword evidence="7" id="KW-0347">Helicase</keyword>
<dbReference type="Pfam" id="PF00271">
    <property type="entry name" value="Helicase_C"/>
    <property type="match status" value="1"/>
</dbReference>
<feature type="domain" description="Helicase C-terminal" evidence="6">
    <location>
        <begin position="1048"/>
        <end position="1209"/>
    </location>
</feature>
<dbReference type="GO" id="GO:0016787">
    <property type="term" value="F:hydrolase activity"/>
    <property type="evidence" value="ECO:0007669"/>
    <property type="project" value="UniProtKB-KW"/>
</dbReference>
<dbReference type="InterPro" id="IPR007527">
    <property type="entry name" value="Znf_SWIM"/>
</dbReference>
<dbReference type="InterPro" id="IPR000330">
    <property type="entry name" value="SNF2_N"/>
</dbReference>
<dbReference type="GO" id="GO:0008270">
    <property type="term" value="F:zinc ion binding"/>
    <property type="evidence" value="ECO:0007669"/>
    <property type="project" value="UniProtKB-KW"/>
</dbReference>
<dbReference type="SUPFAM" id="SSF52540">
    <property type="entry name" value="P-loop containing nucleoside triphosphate hydrolases"/>
    <property type="match status" value="2"/>
</dbReference>
<dbReference type="CDD" id="cd18793">
    <property type="entry name" value="SF2_C_SNF"/>
    <property type="match status" value="1"/>
</dbReference>
<dbReference type="Pfam" id="PF00176">
    <property type="entry name" value="SNF2-rel_dom"/>
    <property type="match status" value="1"/>
</dbReference>
<feature type="compositionally biased region" description="Basic and acidic residues" evidence="3">
    <location>
        <begin position="283"/>
        <end position="295"/>
    </location>
</feature>
<evidence type="ECO:0000256" key="2">
    <source>
        <dbReference type="PROSITE-ProRule" id="PRU00325"/>
    </source>
</evidence>
<dbReference type="SMART" id="SM00487">
    <property type="entry name" value="DEXDc"/>
    <property type="match status" value="1"/>
</dbReference>
<dbReference type="Pfam" id="PF04434">
    <property type="entry name" value="SWIM"/>
    <property type="match status" value="1"/>
</dbReference>
<evidence type="ECO:0000259" key="6">
    <source>
        <dbReference type="PROSITE" id="PS51194"/>
    </source>
</evidence>
<dbReference type="CDD" id="cd18012">
    <property type="entry name" value="DEXQc_arch_SWI2_SNF2"/>
    <property type="match status" value="1"/>
</dbReference>
<dbReference type="InterPro" id="IPR027417">
    <property type="entry name" value="P-loop_NTPase"/>
</dbReference>
<protein>
    <submittedName>
        <fullName evidence="7">Superfamily II DNA or RNA helicase</fullName>
    </submittedName>
</protein>
<evidence type="ECO:0000256" key="1">
    <source>
        <dbReference type="ARBA" id="ARBA00022801"/>
    </source>
</evidence>
<keyword evidence="7" id="KW-0547">Nucleotide-binding</keyword>
<sequence>MLTIPFIFQDIATLVSDVTLVRAQEYVRQQRIMLLDDNGRNGLISRVRGNQAEIYDQKITLTDIDGSVDIEGICSCPVGYNCKHVVAAMLTYLQRADQIKTERADSQSVSGALPRVIGNWLHRVEEELVVKPMAISMQQGNATPDYRLVFALVPTQNGKQVMLYLCKARMRKDGRFSAIKPLGDSFNFYNAVREFLPESDHDAVSLFVALVSRKNQSTPFYQSQIQQNNCELNGKLGAQLLRLLLEQKNLVWANTSADLSKGQAHFVALSGARNAILQWREQHQEESLEEPREAPTKWARPNGQALKPVRDTPREVSKLVWQFAPAHEGSNGLSEPEAVSANGQTIDYVLPTTPPWYIDNLSCGELTLPPLFHQIAQTDLINLVTQAPLLDAENKKQVAQLLLSHGVSDVIPLPVAIPFTVLDNITPQPILVLDSVPDGHGGMQDFAQLLFSYDGAITSAEFVPVFQRNSDRGVEKIVRHQGVERAASQTLQDLRLQVMHNSDQLLCTRMRATRTATFVMDNDAAWLHFAKNGLPALTAAGWQIDKSPDYRFDVVEIEDWYADITEADRQQDDATQAGEKKHGALTGTNGAAAADFDGTQDSVQNGSQPSNPWFDLALGIVVNQERVSLLPLLIDLIRQAPDNFSARALAQHPDDDAFLIQLESGVRVALPWGRIKPILNTLGELYFTDKVGDSVRLSVLDAARLAELEGSAELRWMGGTRLRELGEKLNSFGGVQQVAVPEGLQATLRDYQRDGLSWMQFLREYDFAGILADDMGLGKTIQTLAHILIEKNAGRLTSPALVVAPTSLMSNWQEEAARFAPGLKVLILQGKQRLALFDQINAFDVVLTTYALLPRDEERLRAYQYHLLILDEAHYIKNARSKAAQSVSLLDARHRLCLTGTPVENHLGELWSQFHFLLPGLLGSEKEFNRDFRTPIEKYADDSRRTLLVRRIKPFLLRRTKDAVASELPPKTEMVRHVELSGAQRDLYETVRLAMDKKVRAAIESKGVAGSHIIILEALLKLRQACCDPRLVKVAGDTARTAHVPSAKLLELMEMVDELRQEDRRILIFSQFTSMLALIAEALTAANITYALLTGDTKDRGAVVRSFQNGEVPVFLISLKAGGVGLNLTTADTVIHYDPWWNPAAELQATDRAWRIGQDKPVFVYKLIAKGTVEEKIQALQGKKAALAEAILGTTGAAMNLKLTAEDLQAIFEPLD</sequence>
<dbReference type="PROSITE" id="PS51192">
    <property type="entry name" value="HELICASE_ATP_BIND_1"/>
    <property type="match status" value="1"/>
</dbReference>
<feature type="region of interest" description="Disordered" evidence="3">
    <location>
        <begin position="569"/>
        <end position="608"/>
    </location>
</feature>
<keyword evidence="8" id="KW-1185">Reference proteome</keyword>
<feature type="domain" description="Helicase ATP-binding" evidence="5">
    <location>
        <begin position="760"/>
        <end position="920"/>
    </location>
</feature>
<dbReference type="Proteomes" id="UP000571084">
    <property type="component" value="Unassembled WGS sequence"/>
</dbReference>
<evidence type="ECO:0000259" key="5">
    <source>
        <dbReference type="PROSITE" id="PS51192"/>
    </source>
</evidence>
<keyword evidence="7" id="KW-0067">ATP-binding</keyword>
<feature type="compositionally biased region" description="Polar residues" evidence="3">
    <location>
        <begin position="599"/>
        <end position="608"/>
    </location>
</feature>
<feature type="compositionally biased region" description="Low complexity" evidence="3">
    <location>
        <begin position="584"/>
        <end position="594"/>
    </location>
</feature>
<keyword evidence="2" id="KW-0863">Zinc-finger</keyword>
<dbReference type="PROSITE" id="PS51194">
    <property type="entry name" value="HELICASE_CTER"/>
    <property type="match status" value="1"/>
</dbReference>
<dbReference type="Gene3D" id="3.40.50.10810">
    <property type="entry name" value="Tandem AAA-ATPase domain"/>
    <property type="match status" value="1"/>
</dbReference>
<dbReference type="GO" id="GO:0005524">
    <property type="term" value="F:ATP binding"/>
    <property type="evidence" value="ECO:0007669"/>
    <property type="project" value="InterPro"/>
</dbReference>
<dbReference type="InterPro" id="IPR038718">
    <property type="entry name" value="SNF2-like_sf"/>
</dbReference>
<dbReference type="PANTHER" id="PTHR10799">
    <property type="entry name" value="SNF2/RAD54 HELICASE FAMILY"/>
    <property type="match status" value="1"/>
</dbReference>
<evidence type="ECO:0000256" key="3">
    <source>
        <dbReference type="SAM" id="MobiDB-lite"/>
    </source>
</evidence>
<keyword evidence="2" id="KW-0479">Metal-binding</keyword>
<dbReference type="Gene3D" id="3.40.50.300">
    <property type="entry name" value="P-loop containing nucleotide triphosphate hydrolases"/>
    <property type="match status" value="1"/>
</dbReference>
<name>A0A840RT35_9BURK</name>
<dbReference type="PROSITE" id="PS50966">
    <property type="entry name" value="ZF_SWIM"/>
    <property type="match status" value="1"/>
</dbReference>
<evidence type="ECO:0000259" key="4">
    <source>
        <dbReference type="PROSITE" id="PS50966"/>
    </source>
</evidence>
<keyword evidence="1" id="KW-0378">Hydrolase</keyword>
<feature type="compositionally biased region" description="Basic and acidic residues" evidence="3">
    <location>
        <begin position="569"/>
        <end position="582"/>
    </location>
</feature>
<feature type="domain" description="SWIM-type" evidence="4">
    <location>
        <begin position="66"/>
        <end position="93"/>
    </location>
</feature>
<dbReference type="GO" id="GO:0004386">
    <property type="term" value="F:helicase activity"/>
    <property type="evidence" value="ECO:0007669"/>
    <property type="project" value="UniProtKB-KW"/>
</dbReference>
<evidence type="ECO:0000313" key="8">
    <source>
        <dbReference type="Proteomes" id="UP000571084"/>
    </source>
</evidence>
<comment type="caution">
    <text evidence="7">The sequence shown here is derived from an EMBL/GenBank/DDBJ whole genome shotgun (WGS) entry which is preliminary data.</text>
</comment>
<dbReference type="SMART" id="SM00490">
    <property type="entry name" value="HELICc"/>
    <property type="match status" value="1"/>
</dbReference>
<reference evidence="7 8" key="1">
    <citation type="submission" date="2020-08" db="EMBL/GenBank/DDBJ databases">
        <title>Genomic Encyclopedia of Type Strains, Phase IV (KMG-IV): sequencing the most valuable type-strain genomes for metagenomic binning, comparative biology and taxonomic classification.</title>
        <authorList>
            <person name="Goeker M."/>
        </authorList>
    </citation>
    <scope>NUCLEOTIDE SEQUENCE [LARGE SCALE GENOMIC DNA]</scope>
    <source>
        <strain evidence="7 8">DSM 23240</strain>
    </source>
</reference>